<dbReference type="PROSITE" id="PS50977">
    <property type="entry name" value="HTH_TETR_2"/>
    <property type="match status" value="1"/>
</dbReference>
<keyword evidence="1 2" id="KW-0238">DNA-binding</keyword>
<dbReference type="PANTHER" id="PTHR30055:SF235">
    <property type="entry name" value="TRANSCRIPTIONAL REGULATORY PROTEIN"/>
    <property type="match status" value="1"/>
</dbReference>
<name>A0A6S6WJQ9_9GAMM</name>
<dbReference type="InterPro" id="IPR009057">
    <property type="entry name" value="Homeodomain-like_sf"/>
</dbReference>
<organism evidence="4 5">
    <name type="scientific">Pseudidiomarina piscicola</name>
    <dbReference type="NCBI Taxonomy" id="2614830"/>
    <lineage>
        <taxon>Bacteria</taxon>
        <taxon>Pseudomonadati</taxon>
        <taxon>Pseudomonadota</taxon>
        <taxon>Gammaproteobacteria</taxon>
        <taxon>Alteromonadales</taxon>
        <taxon>Idiomarinaceae</taxon>
        <taxon>Pseudidiomarina</taxon>
    </lineage>
</organism>
<evidence type="ECO:0000259" key="3">
    <source>
        <dbReference type="PROSITE" id="PS50977"/>
    </source>
</evidence>
<sequence length="216" mass="23937">MYVLNGDEMAKRETTQDKLLNAAEALFAEQGFEQTSLRQITTAADVNLASVNYHFGSKKALIQAVMARYLEVFMPALQTKLQQLGQQESFNTRDVFDCFREPLSGLSQVQKHGPTLFLSLLGFAYAEIQGHLRRYTMEHFGEVMALLLETLHQANPQLSPVDMFWRLHFVLGATVFAQVSGPALREIAAADFGEAVAAEQVIDRLIPFLAGGVDAA</sequence>
<keyword evidence="5" id="KW-1185">Reference proteome</keyword>
<dbReference type="InterPro" id="IPR050109">
    <property type="entry name" value="HTH-type_TetR-like_transc_reg"/>
</dbReference>
<dbReference type="Pfam" id="PF17939">
    <property type="entry name" value="TetR_C_30"/>
    <property type="match status" value="1"/>
</dbReference>
<protein>
    <submittedName>
        <fullName evidence="4">Putative HTH-type transcriptional regulator YttP</fullName>
    </submittedName>
</protein>
<feature type="DNA-binding region" description="H-T-H motif" evidence="2">
    <location>
        <begin position="36"/>
        <end position="55"/>
    </location>
</feature>
<proteinExistence type="predicted"/>
<dbReference type="InterPro" id="IPR036271">
    <property type="entry name" value="Tet_transcr_reg_TetR-rel_C_sf"/>
</dbReference>
<dbReference type="PROSITE" id="PS01081">
    <property type="entry name" value="HTH_TETR_1"/>
    <property type="match status" value="1"/>
</dbReference>
<dbReference type="AlphaFoldDB" id="A0A6S6WJQ9"/>
<feature type="domain" description="HTH tetR-type" evidence="3">
    <location>
        <begin position="13"/>
        <end position="73"/>
    </location>
</feature>
<dbReference type="GO" id="GO:0003700">
    <property type="term" value="F:DNA-binding transcription factor activity"/>
    <property type="evidence" value="ECO:0007669"/>
    <property type="project" value="TreeGrafter"/>
</dbReference>
<dbReference type="Proteomes" id="UP000481517">
    <property type="component" value="Unassembled WGS sequence"/>
</dbReference>
<dbReference type="Gene3D" id="1.10.357.10">
    <property type="entry name" value="Tetracycline Repressor, domain 2"/>
    <property type="match status" value="1"/>
</dbReference>
<dbReference type="GO" id="GO:0000976">
    <property type="term" value="F:transcription cis-regulatory region binding"/>
    <property type="evidence" value="ECO:0007669"/>
    <property type="project" value="TreeGrafter"/>
</dbReference>
<dbReference type="SUPFAM" id="SSF48498">
    <property type="entry name" value="Tetracyclin repressor-like, C-terminal domain"/>
    <property type="match status" value="1"/>
</dbReference>
<dbReference type="PANTHER" id="PTHR30055">
    <property type="entry name" value="HTH-TYPE TRANSCRIPTIONAL REGULATOR RUTR"/>
    <property type="match status" value="1"/>
</dbReference>
<dbReference type="InterPro" id="IPR041586">
    <property type="entry name" value="PsrA_TetR_C"/>
</dbReference>
<evidence type="ECO:0000313" key="4">
    <source>
        <dbReference type="EMBL" id="CAB0149647.1"/>
    </source>
</evidence>
<dbReference type="InterPro" id="IPR023772">
    <property type="entry name" value="DNA-bd_HTH_TetR-type_CS"/>
</dbReference>
<dbReference type="PRINTS" id="PR00455">
    <property type="entry name" value="HTHTETR"/>
</dbReference>
<evidence type="ECO:0000313" key="5">
    <source>
        <dbReference type="Proteomes" id="UP000481517"/>
    </source>
</evidence>
<evidence type="ECO:0000256" key="1">
    <source>
        <dbReference type="ARBA" id="ARBA00023125"/>
    </source>
</evidence>
<gene>
    <name evidence="4" type="primary">yttP</name>
    <name evidence="4" type="ORF">PSI9734_00222</name>
</gene>
<dbReference type="Pfam" id="PF00440">
    <property type="entry name" value="TetR_N"/>
    <property type="match status" value="1"/>
</dbReference>
<evidence type="ECO:0000256" key="2">
    <source>
        <dbReference type="PROSITE-ProRule" id="PRU00335"/>
    </source>
</evidence>
<dbReference type="EMBL" id="CADCXY010000001">
    <property type="protein sequence ID" value="CAB0149647.1"/>
    <property type="molecule type" value="Genomic_DNA"/>
</dbReference>
<dbReference type="InterPro" id="IPR001647">
    <property type="entry name" value="HTH_TetR"/>
</dbReference>
<reference evidence="4 5" key="1">
    <citation type="submission" date="2020-02" db="EMBL/GenBank/DDBJ databases">
        <authorList>
            <person name="Rodrigo-Torres L."/>
            <person name="Arahal R. D."/>
            <person name="Lucena T."/>
        </authorList>
    </citation>
    <scope>NUCLEOTIDE SEQUENCE [LARGE SCALE GENOMIC DNA]</scope>
    <source>
        <strain evidence="4 5">CECT 9734</strain>
    </source>
</reference>
<accession>A0A6S6WJQ9</accession>
<dbReference type="SUPFAM" id="SSF46689">
    <property type="entry name" value="Homeodomain-like"/>
    <property type="match status" value="1"/>
</dbReference>